<evidence type="ECO:0000259" key="8">
    <source>
        <dbReference type="Pfam" id="PF17202"/>
    </source>
</evidence>
<evidence type="ECO:0000313" key="10">
    <source>
        <dbReference type="Proteomes" id="UP000219336"/>
    </source>
</evidence>
<keyword evidence="5 7" id="KW-1133">Transmembrane helix</keyword>
<dbReference type="InterPro" id="IPR029151">
    <property type="entry name" value="Sensor-like_sf"/>
</dbReference>
<evidence type="ECO:0000256" key="1">
    <source>
        <dbReference type="ARBA" id="ARBA00004533"/>
    </source>
</evidence>
<dbReference type="GO" id="GO:0005886">
    <property type="term" value="C:plasma membrane"/>
    <property type="evidence" value="ECO:0007669"/>
    <property type="project" value="UniProtKB-SubCell"/>
</dbReference>
<evidence type="ECO:0000256" key="4">
    <source>
        <dbReference type="ARBA" id="ARBA00022692"/>
    </source>
</evidence>
<dbReference type="Gene3D" id="6.10.340.10">
    <property type="match status" value="1"/>
</dbReference>
<reference evidence="10" key="1">
    <citation type="submission" date="2016-06" db="EMBL/GenBank/DDBJ databases">
        <authorList>
            <person name="Rodrigo-Torres L."/>
            <person name="Arahal R.D."/>
            <person name="Lucena T."/>
        </authorList>
    </citation>
    <scope>NUCLEOTIDE SEQUENCE [LARGE SCALE GENOMIC DNA]</scope>
    <source>
        <strain evidence="10">CECT8203</strain>
    </source>
</reference>
<name>A0A240EQP3_9VIBR</name>
<evidence type="ECO:0000256" key="5">
    <source>
        <dbReference type="ARBA" id="ARBA00022989"/>
    </source>
</evidence>
<evidence type="ECO:0000256" key="6">
    <source>
        <dbReference type="ARBA" id="ARBA00023136"/>
    </source>
</evidence>
<dbReference type="SUPFAM" id="SSF103190">
    <property type="entry name" value="Sensory domain-like"/>
    <property type="match status" value="1"/>
</dbReference>
<keyword evidence="3" id="KW-1003">Cell membrane</keyword>
<dbReference type="AlphaFoldDB" id="A0A240EQP3"/>
<feature type="domain" description="Single cache" evidence="8">
    <location>
        <begin position="6"/>
        <end position="70"/>
    </location>
</feature>
<organism evidence="9 10">
    <name type="scientific">Vibrio thalassae</name>
    <dbReference type="NCBI Taxonomy" id="1243014"/>
    <lineage>
        <taxon>Bacteria</taxon>
        <taxon>Pseudomonadati</taxon>
        <taxon>Pseudomonadota</taxon>
        <taxon>Gammaproteobacteria</taxon>
        <taxon>Vibrionales</taxon>
        <taxon>Vibrionaceae</taxon>
        <taxon>Vibrio</taxon>
    </lineage>
</organism>
<evidence type="ECO:0000256" key="7">
    <source>
        <dbReference type="SAM" id="Phobius"/>
    </source>
</evidence>
<keyword evidence="6 7" id="KW-0472">Membrane</keyword>
<evidence type="ECO:0000313" key="9">
    <source>
        <dbReference type="EMBL" id="SNX50926.1"/>
    </source>
</evidence>
<evidence type="ECO:0000256" key="2">
    <source>
        <dbReference type="ARBA" id="ARBA00004651"/>
    </source>
</evidence>
<keyword evidence="10" id="KW-1185">Reference proteome</keyword>
<feature type="transmembrane region" description="Helical" evidence="7">
    <location>
        <begin position="79"/>
        <end position="98"/>
    </location>
</feature>
<feature type="transmembrane region" description="Helical" evidence="7">
    <location>
        <begin position="55"/>
        <end position="73"/>
    </location>
</feature>
<dbReference type="Proteomes" id="UP000219336">
    <property type="component" value="Unassembled WGS sequence"/>
</dbReference>
<dbReference type="EMBL" id="OANU01000187">
    <property type="protein sequence ID" value="SNX50926.1"/>
    <property type="molecule type" value="Genomic_DNA"/>
</dbReference>
<accession>A0A240EQP3</accession>
<dbReference type="InterPro" id="IPR033463">
    <property type="entry name" value="sCache_3"/>
</dbReference>
<gene>
    <name evidence="9" type="ORF">VTH8203_04602</name>
</gene>
<keyword evidence="4 7" id="KW-0812">Transmembrane</keyword>
<comment type="subcellular location">
    <subcellularLocation>
        <location evidence="1">Cell inner membrane</location>
    </subcellularLocation>
    <subcellularLocation>
        <location evidence="2">Cell membrane</location>
        <topology evidence="2">Multi-pass membrane protein</topology>
    </subcellularLocation>
</comment>
<dbReference type="Pfam" id="PF17202">
    <property type="entry name" value="sCache_3_3"/>
    <property type="match status" value="1"/>
</dbReference>
<sequence>MDESYSGRRALGTLLSEEVSHAVLVNGERWVDKAYVYDMWYIAGYKPIRDMNNHIVGIAYTGYLVWPLIKTYITNIGEVSVIIIVLLFASGFIVYRGARDLFRPIEQIHRVVKMVQLGKDEERIGEIGLDDKHEPSQLAKQFDNMLNQSKLPVKPVV</sequence>
<proteinExistence type="predicted"/>
<evidence type="ECO:0000256" key="3">
    <source>
        <dbReference type="ARBA" id="ARBA00022475"/>
    </source>
</evidence>
<protein>
    <submittedName>
        <fullName evidence="9">HAMP domain protein</fullName>
    </submittedName>
</protein>